<accession>A0A3N6RTP5</accession>
<evidence type="ECO:0000259" key="1">
    <source>
        <dbReference type="Pfam" id="PF20148"/>
    </source>
</evidence>
<reference evidence="2 3" key="1">
    <citation type="submission" date="2018-10" db="EMBL/GenBank/DDBJ databases">
        <title>Draft genome sequence for the type isolate of Erwinia psidii, agent causal of bacterial blight in guava (Psidium guajava) and wilt and die-back of Eucalyptus spp.</title>
        <authorList>
            <person name="Hermenegildo P.S."/>
            <person name="Santos S.A."/>
            <person name="Guimaraes L.M.S."/>
            <person name="Vidigal P.M.P."/>
            <person name="Pereira I.C."/>
            <person name="Badel J.L."/>
            <person name="Alfenas-Zerbini P."/>
            <person name="Ferreira M.A.S.V."/>
            <person name="Alfenas A.C."/>
        </authorList>
    </citation>
    <scope>NUCLEOTIDE SEQUENCE [LARGE SCALE GENOMIC DNA]</scope>
    <source>
        <strain evidence="2 3">IBSBF 435</strain>
    </source>
</reference>
<dbReference type="Proteomes" id="UP000279457">
    <property type="component" value="Unassembled WGS sequence"/>
</dbReference>
<dbReference type="CDD" id="cd14742">
    <property type="entry name" value="PAAR_RHS"/>
    <property type="match status" value="1"/>
</dbReference>
<dbReference type="Pfam" id="PF20148">
    <property type="entry name" value="DUF6531"/>
    <property type="match status" value="1"/>
</dbReference>
<dbReference type="Pfam" id="PF05488">
    <property type="entry name" value="PAAR_motif"/>
    <property type="match status" value="1"/>
</dbReference>
<feature type="domain" description="DUF6531" evidence="1">
    <location>
        <begin position="293"/>
        <end position="367"/>
    </location>
</feature>
<dbReference type="InterPro" id="IPR050708">
    <property type="entry name" value="T6SS_VgrG/RHS"/>
</dbReference>
<evidence type="ECO:0000313" key="2">
    <source>
        <dbReference type="EMBL" id="RQM36334.1"/>
    </source>
</evidence>
<name>A0A3N6RTP5_9GAMM</name>
<feature type="non-terminal residue" evidence="2">
    <location>
        <position position="1151"/>
    </location>
</feature>
<protein>
    <submittedName>
        <fullName evidence="2">Type IV secretion protein Rhs</fullName>
    </submittedName>
</protein>
<dbReference type="InterPro" id="IPR006530">
    <property type="entry name" value="YD"/>
</dbReference>
<dbReference type="NCBIfam" id="TIGR01643">
    <property type="entry name" value="YD_repeat_2x"/>
    <property type="match status" value="9"/>
</dbReference>
<dbReference type="InterPro" id="IPR008727">
    <property type="entry name" value="PAAR_motif"/>
</dbReference>
<dbReference type="EMBL" id="RHHM01000027">
    <property type="protein sequence ID" value="RQM36334.1"/>
    <property type="molecule type" value="Genomic_DNA"/>
</dbReference>
<comment type="caution">
    <text evidence="2">The sequence shown here is derived from an EMBL/GenBank/DDBJ whole genome shotgun (WGS) entry which is preliminary data.</text>
</comment>
<dbReference type="PANTHER" id="PTHR32305:SF15">
    <property type="entry name" value="PROTEIN RHSA-RELATED"/>
    <property type="match status" value="1"/>
</dbReference>
<dbReference type="Pfam" id="PF05593">
    <property type="entry name" value="RHS_repeat"/>
    <property type="match status" value="3"/>
</dbReference>
<sequence length="1151" mass="127100">MSNKPAARKDDDLIHASIFADITSIVVEGAAYAAIGAVVGAAATAAAPLAGAGMVAAGLTTIGSSCVLSGIIGGMLANMAGITDDIAHAASGVGDFLFPPAVSGKITSGSDNVLTNNKKAARAAAMLLPPETVVPESQSPMSFLDYGRALLGSVGQIANAFWQPTVAGPVSNAQATQQDTVACDKHPGPQFMAEGSSSVLINGQPAIRAGDRSTCEATVADNVSPDVIIGGESVVVREIKSGKTPGLALAMMLLPLLRGRPGAIMRNMPCMVAGAIGGMAGDMLVNAVFSSSNPVHAATGAKVLNDDADLDFSLPGRFPLLWQRNYNSRSTLESLYGPGWTTVFDTRLNVVDGQCLWFDEFGRELRFSLPPENEPLYSPTDGLIFRRGPGGELAIADDDGSCWRLYRPMRRDPTTLRLASLSDEYGNLLEIDYDEVGHPVRIHDAACVIDVHLDYHDDRVTGLRQVDEEKSWPLMHYAYNDVGQLIRVTDATGVVTREFSWNDEGLMSSHRLPGGMLSEYRWQYFDDWRVVANRTSAGDSCTFTYDVSAGVTTVSHDDGRQRQHFWNDQQLVTRYVDERNEAWCFEWNDQQQLTCMLDPLGNSQRFHYDEAGNRVAEEDALGNRRTTQWLETRALPASIIGADGAVTRFIYDEHYGLAQVLTADGIIEQFERNESGLVVRRTDAAGGVSRYEYNAAGQVTAAVDCSGYTTAYRYHPLGWLLSETAPDGEETRYDYDAAGRLLSRRRAEGWEEKIRWNGRGLPVGRQTADGRESLFRYDDVGRLVASRNPEGGEVRRDYDSRSRLTRLTTENGESYDFRWGADSLLLEERGLDGVATRYDYDASGRVSGRTFAADTSAAFSHLFRYDARGLVTGKRTPDGETRFAWSAVGQLLKAAFHPSLDGEHVTDAPEQALAFTWDRAGRLTSESGEQGVVKYEWDALGNRTGTTLPDGRRIRSLYYGSGHLLNIALDDLPLTGFSRDTLHREVSRTQGALTSRSSYDRLGRLHQRDVFRGSRQRPAPREWSRRWDYDYRNNPVREEHDDNPFVWRQWQYDAAGRLLKQDGALPDHERWGWDGASNPLDAGVHTVPHNRVTQLNGTRWRYDIHGRTVDKVRGGERWRFSYDGEHRLSGVIREARHGAQTAVSFRYDPLG</sequence>
<dbReference type="OrthoDB" id="6043530at2"/>
<dbReference type="Gene3D" id="2.60.200.60">
    <property type="match status" value="1"/>
</dbReference>
<gene>
    <name evidence="2" type="ORF">EB241_21035</name>
</gene>
<dbReference type="RefSeq" id="WP_124234912.1">
    <property type="nucleotide sequence ID" value="NZ_RHHM01000027.1"/>
</dbReference>
<dbReference type="AlphaFoldDB" id="A0A3N6RTP5"/>
<organism evidence="2 3">
    <name type="scientific">Erwinia psidii</name>
    <dbReference type="NCBI Taxonomy" id="69224"/>
    <lineage>
        <taxon>Bacteria</taxon>
        <taxon>Pseudomonadati</taxon>
        <taxon>Pseudomonadota</taxon>
        <taxon>Gammaproteobacteria</taxon>
        <taxon>Enterobacterales</taxon>
        <taxon>Erwiniaceae</taxon>
        <taxon>Erwinia</taxon>
    </lineage>
</organism>
<dbReference type="InterPro" id="IPR045351">
    <property type="entry name" value="DUF6531"/>
</dbReference>
<dbReference type="Gene3D" id="2.180.10.10">
    <property type="entry name" value="RHS repeat-associated core"/>
    <property type="match status" value="2"/>
</dbReference>
<evidence type="ECO:0000313" key="3">
    <source>
        <dbReference type="Proteomes" id="UP000279457"/>
    </source>
</evidence>
<dbReference type="PANTHER" id="PTHR32305">
    <property type="match status" value="1"/>
</dbReference>
<dbReference type="InterPro" id="IPR031325">
    <property type="entry name" value="RHS_repeat"/>
</dbReference>
<proteinExistence type="predicted"/>
<keyword evidence="3" id="KW-1185">Reference proteome</keyword>